<sequence>MAEKEGLVLAVGTGSTQTKQINREIGAAAVVRERLGVLRTHSARASWCPEDAQCKSVLVSLGRTVVRERLGVLRTRIALCCGVVFCTSIDEECENKCNTLTISTKCHTSTVSSSAKPVFPSALLCDHLYRYDEVDLDEMLLAAKLRDSSFSIDAETLVGNALIFMQSLPRCG</sequence>
<dbReference type="RefSeq" id="XP_002904689.1">
    <property type="nucleotide sequence ID" value="XM_002904643.1"/>
</dbReference>
<evidence type="ECO:0000313" key="2">
    <source>
        <dbReference type="Proteomes" id="UP000006643"/>
    </source>
</evidence>
<name>D0N923_PHYIT</name>
<evidence type="ECO:0000313" key="1">
    <source>
        <dbReference type="EMBL" id="EEY54058.1"/>
    </source>
</evidence>
<dbReference type="HOGENOM" id="CLU_1558264_0_0_1"/>
<dbReference type="InParanoid" id="D0N923"/>
<protein>
    <submittedName>
        <fullName evidence="1">Uncharacterized protein</fullName>
    </submittedName>
</protein>
<proteinExistence type="predicted"/>
<dbReference type="Proteomes" id="UP000006643">
    <property type="component" value="Unassembled WGS sequence"/>
</dbReference>
<gene>
    <name evidence="1" type="ORF">PITG_07772</name>
</gene>
<reference evidence="2" key="1">
    <citation type="journal article" date="2009" name="Nature">
        <title>Genome sequence and analysis of the Irish potato famine pathogen Phytophthora infestans.</title>
        <authorList>
            <consortium name="The Broad Institute Genome Sequencing Platform"/>
            <person name="Haas B.J."/>
            <person name="Kamoun S."/>
            <person name="Zody M.C."/>
            <person name="Jiang R.H."/>
            <person name="Handsaker R.E."/>
            <person name="Cano L.M."/>
            <person name="Grabherr M."/>
            <person name="Kodira C.D."/>
            <person name="Raffaele S."/>
            <person name="Torto-Alalibo T."/>
            <person name="Bozkurt T.O."/>
            <person name="Ah-Fong A.M."/>
            <person name="Alvarado L."/>
            <person name="Anderson V.L."/>
            <person name="Armstrong M.R."/>
            <person name="Avrova A."/>
            <person name="Baxter L."/>
            <person name="Beynon J."/>
            <person name="Boevink P.C."/>
            <person name="Bollmann S.R."/>
            <person name="Bos J.I."/>
            <person name="Bulone V."/>
            <person name="Cai G."/>
            <person name="Cakir C."/>
            <person name="Carrington J.C."/>
            <person name="Chawner M."/>
            <person name="Conti L."/>
            <person name="Costanzo S."/>
            <person name="Ewan R."/>
            <person name="Fahlgren N."/>
            <person name="Fischbach M.A."/>
            <person name="Fugelstad J."/>
            <person name="Gilroy E.M."/>
            <person name="Gnerre S."/>
            <person name="Green P.J."/>
            <person name="Grenville-Briggs L.J."/>
            <person name="Griffith J."/>
            <person name="Grunwald N.J."/>
            <person name="Horn K."/>
            <person name="Horner N.R."/>
            <person name="Hu C.H."/>
            <person name="Huitema E."/>
            <person name="Jeong D.H."/>
            <person name="Jones A.M."/>
            <person name="Jones J.D."/>
            <person name="Jones R.W."/>
            <person name="Karlsson E.K."/>
            <person name="Kunjeti S.G."/>
            <person name="Lamour K."/>
            <person name="Liu Z."/>
            <person name="Ma L."/>
            <person name="Maclean D."/>
            <person name="Chibucos M.C."/>
            <person name="McDonald H."/>
            <person name="McWalters J."/>
            <person name="Meijer H.J."/>
            <person name="Morgan W."/>
            <person name="Morris P.F."/>
            <person name="Munro C.A."/>
            <person name="O'Neill K."/>
            <person name="Ospina-Giraldo M."/>
            <person name="Pinzon A."/>
            <person name="Pritchard L."/>
            <person name="Ramsahoye B."/>
            <person name="Ren Q."/>
            <person name="Restrepo S."/>
            <person name="Roy S."/>
            <person name="Sadanandom A."/>
            <person name="Savidor A."/>
            <person name="Schornack S."/>
            <person name="Schwartz D.C."/>
            <person name="Schumann U.D."/>
            <person name="Schwessinger B."/>
            <person name="Seyer L."/>
            <person name="Sharpe T."/>
            <person name="Silvar C."/>
            <person name="Song J."/>
            <person name="Studholme D.J."/>
            <person name="Sykes S."/>
            <person name="Thines M."/>
            <person name="van de Vondervoort P.J."/>
            <person name="Phuntumart V."/>
            <person name="Wawra S."/>
            <person name="Weide R."/>
            <person name="Win J."/>
            <person name="Young C."/>
            <person name="Zhou S."/>
            <person name="Fry W."/>
            <person name="Meyers B.C."/>
            <person name="van West P."/>
            <person name="Ristaino J."/>
            <person name="Govers F."/>
            <person name="Birch P.R."/>
            <person name="Whisson S.C."/>
            <person name="Judelson H.S."/>
            <person name="Nusbaum C."/>
        </authorList>
    </citation>
    <scope>NUCLEOTIDE SEQUENCE [LARGE SCALE GENOMIC DNA]</scope>
    <source>
        <strain evidence="2">T30-4</strain>
    </source>
</reference>
<keyword evidence="2" id="KW-1185">Reference proteome</keyword>
<dbReference type="EMBL" id="DS028128">
    <property type="protein sequence ID" value="EEY54058.1"/>
    <property type="molecule type" value="Genomic_DNA"/>
</dbReference>
<dbReference type="VEuPathDB" id="FungiDB:PITG_07772"/>
<dbReference type="GeneID" id="9462864"/>
<accession>D0N923</accession>
<organism evidence="1 2">
    <name type="scientific">Phytophthora infestans (strain T30-4)</name>
    <name type="common">Potato late blight agent</name>
    <dbReference type="NCBI Taxonomy" id="403677"/>
    <lineage>
        <taxon>Eukaryota</taxon>
        <taxon>Sar</taxon>
        <taxon>Stramenopiles</taxon>
        <taxon>Oomycota</taxon>
        <taxon>Peronosporomycetes</taxon>
        <taxon>Peronosporales</taxon>
        <taxon>Peronosporaceae</taxon>
        <taxon>Phytophthora</taxon>
    </lineage>
</organism>
<dbReference type="AlphaFoldDB" id="D0N923"/>
<dbReference type="KEGG" id="pif:PITG_07772"/>